<organism evidence="1 2">
    <name type="scientific">Clostridium rhizosphaerae</name>
    <dbReference type="NCBI Taxonomy" id="2803861"/>
    <lineage>
        <taxon>Bacteria</taxon>
        <taxon>Bacillati</taxon>
        <taxon>Bacillota</taxon>
        <taxon>Clostridia</taxon>
        <taxon>Eubacteriales</taxon>
        <taxon>Clostridiaceae</taxon>
        <taxon>Clostridium</taxon>
    </lineage>
</organism>
<sequence>MKEDVLEQYLKIAKGTLKARELLGKTVVSINEDLLIQEAESLKIKDRLITVGVKNTKQIDRLYVKRLIDTEDFIWHTIDGMSDGGRAIDINLINPITGRVMTGSSSASAINVLYGINDLGIGTDGGGSVLAPALSLNLFSIMAKGLGLKGSDEKVSTDNISFVPGIGVISHSFKIAKKSILSMLNIEDKLEINKQIKIAVCTRKNTILPTKEDMREKLAPIIRKIESLGIEINEENFPDFENREEAIKRVKELYKNYSMLITYEGPVDLLGTGDSVFGMLGSFAKSLQNQSGKYMVKIANMVNATAITIPSDEVSSGVVICARDGIEDGLSALKLAEQLKDIYEMPVLYKNYFEESYRRRKDNIIFSLRGV</sequence>
<dbReference type="RefSeq" id="WP_202746947.1">
    <property type="nucleotide sequence ID" value="NZ_JAESWC010000001.1"/>
</dbReference>
<comment type="caution">
    <text evidence="1">The sequence shown here is derived from an EMBL/GenBank/DDBJ whole genome shotgun (WGS) entry which is preliminary data.</text>
</comment>
<evidence type="ECO:0000313" key="1">
    <source>
        <dbReference type="EMBL" id="MBL4934303.1"/>
    </source>
</evidence>
<evidence type="ECO:0008006" key="3">
    <source>
        <dbReference type="Google" id="ProtNLM"/>
    </source>
</evidence>
<dbReference type="Proteomes" id="UP000632377">
    <property type="component" value="Unassembled WGS sequence"/>
</dbReference>
<dbReference type="InterPro" id="IPR036928">
    <property type="entry name" value="AS_sf"/>
</dbReference>
<reference evidence="1 2" key="1">
    <citation type="submission" date="2021-01" db="EMBL/GenBank/DDBJ databases">
        <title>Genome public.</title>
        <authorList>
            <person name="Liu C."/>
            <person name="Sun Q."/>
        </authorList>
    </citation>
    <scope>NUCLEOTIDE SEQUENCE [LARGE SCALE GENOMIC DNA]</scope>
    <source>
        <strain evidence="1 2">YIM B02515</strain>
    </source>
</reference>
<name>A0ABS1T4P2_9CLOT</name>
<evidence type="ECO:0000313" key="2">
    <source>
        <dbReference type="Proteomes" id="UP000632377"/>
    </source>
</evidence>
<dbReference type="Gene3D" id="3.90.1300.10">
    <property type="entry name" value="Amidase signature (AS) domain"/>
    <property type="match status" value="1"/>
</dbReference>
<protein>
    <recommendedName>
        <fullName evidence="3">Amidase</fullName>
    </recommendedName>
</protein>
<gene>
    <name evidence="1" type="ORF">JK636_00870</name>
</gene>
<proteinExistence type="predicted"/>
<dbReference type="EMBL" id="JAESWC010000001">
    <property type="protein sequence ID" value="MBL4934303.1"/>
    <property type="molecule type" value="Genomic_DNA"/>
</dbReference>
<accession>A0ABS1T4P2</accession>
<dbReference type="SUPFAM" id="SSF75304">
    <property type="entry name" value="Amidase signature (AS) enzymes"/>
    <property type="match status" value="1"/>
</dbReference>
<keyword evidence="2" id="KW-1185">Reference proteome</keyword>